<dbReference type="FunFam" id="3.40.50.1970:FF:000003">
    <property type="entry name" value="Alcohol dehydrogenase, iron-containing"/>
    <property type="match status" value="1"/>
</dbReference>
<dbReference type="Gene3D" id="3.40.50.1970">
    <property type="match status" value="1"/>
</dbReference>
<dbReference type="Pfam" id="PF00465">
    <property type="entry name" value="Fe-ADH"/>
    <property type="match status" value="1"/>
</dbReference>
<dbReference type="GO" id="GO:0046872">
    <property type="term" value="F:metal ion binding"/>
    <property type="evidence" value="ECO:0007669"/>
    <property type="project" value="InterPro"/>
</dbReference>
<accession>A0A133N333</accession>
<evidence type="ECO:0000313" key="6">
    <source>
        <dbReference type="Proteomes" id="UP000215361"/>
    </source>
</evidence>
<dbReference type="Proteomes" id="UP000502899">
    <property type="component" value="Chromosome"/>
</dbReference>
<dbReference type="OMA" id="PRVWAFN"/>
<gene>
    <name evidence="4" type="ORF">B9N56_01395</name>
    <name evidence="5" type="ORF">FOC70_03505</name>
</gene>
<dbReference type="InterPro" id="IPR039697">
    <property type="entry name" value="Alcohol_dehydrogenase_Fe"/>
</dbReference>
<evidence type="ECO:0000259" key="3">
    <source>
        <dbReference type="Pfam" id="PF25137"/>
    </source>
</evidence>
<dbReference type="InterPro" id="IPR001670">
    <property type="entry name" value="ADH_Fe/GldA"/>
</dbReference>
<organism evidence="4 6">
    <name type="scientific">Finegoldia magna</name>
    <name type="common">Peptostreptococcus magnus</name>
    <dbReference type="NCBI Taxonomy" id="1260"/>
    <lineage>
        <taxon>Bacteria</taxon>
        <taxon>Bacillati</taxon>
        <taxon>Bacillota</taxon>
        <taxon>Tissierellia</taxon>
        <taxon>Tissierellales</taxon>
        <taxon>Peptoniphilaceae</taxon>
        <taxon>Finegoldia</taxon>
    </lineage>
</organism>
<dbReference type="PANTHER" id="PTHR11496">
    <property type="entry name" value="ALCOHOL DEHYDROGENASE"/>
    <property type="match status" value="1"/>
</dbReference>
<reference evidence="6" key="2">
    <citation type="submission" date="2017-04" db="EMBL/GenBank/DDBJ databases">
        <title>Finegoldia magna isolated from orthopedic joint implant-associated infections.</title>
        <authorList>
            <person name="Bjorklund S."/>
            <person name="Bruggemann H."/>
            <person name="Jensen A."/>
            <person name="Hellmark B."/>
            <person name="Soderquist B."/>
        </authorList>
    </citation>
    <scope>NUCLEOTIDE SEQUENCE [LARGE SCALE GENOMIC DNA]</scope>
    <source>
        <strain evidence="6">08T492</strain>
    </source>
</reference>
<dbReference type="Proteomes" id="UP000215361">
    <property type="component" value="Unassembled WGS sequence"/>
</dbReference>
<dbReference type="SUPFAM" id="SSF56796">
    <property type="entry name" value="Dehydroquinate synthase-like"/>
    <property type="match status" value="1"/>
</dbReference>
<dbReference type="EMBL" id="CP054000">
    <property type="protein sequence ID" value="QKH79474.1"/>
    <property type="molecule type" value="Genomic_DNA"/>
</dbReference>
<dbReference type="PANTHER" id="PTHR11496:SF83">
    <property type="entry name" value="HYDROXYACID-OXOACID TRANSHYDROGENASE, MITOCHONDRIAL"/>
    <property type="match status" value="1"/>
</dbReference>
<evidence type="ECO:0000313" key="4">
    <source>
        <dbReference type="EMBL" id="OXZ39398.1"/>
    </source>
</evidence>
<dbReference type="FunFam" id="1.20.1090.10:FF:000001">
    <property type="entry name" value="Aldehyde-alcohol dehydrogenase"/>
    <property type="match status" value="1"/>
</dbReference>
<dbReference type="Pfam" id="PF25137">
    <property type="entry name" value="ADH_Fe_C"/>
    <property type="match status" value="1"/>
</dbReference>
<reference evidence="5 7" key="3">
    <citation type="submission" date="2020-05" db="EMBL/GenBank/DDBJ databases">
        <title>FDA dAtabase for Regulatory Grade micrObial Sequences (FDA-ARGOS): Supporting development and validation of Infectious Disease Dx tests.</title>
        <authorList>
            <person name="Pederson C."/>
            <person name="Tallon L."/>
            <person name="Sadzewicz L."/>
            <person name="Zhao X."/>
            <person name="Vavikolanu K."/>
            <person name="Mehta A."/>
            <person name="Aluvathingal J."/>
            <person name="Nadendla S."/>
            <person name="Myers T."/>
            <person name="Yan Y."/>
            <person name="Sichtig H."/>
        </authorList>
    </citation>
    <scope>NUCLEOTIDE SEQUENCE [LARGE SCALE GENOMIC DNA]</scope>
    <source>
        <strain evidence="5 7">FDAARGOS_764</strain>
    </source>
</reference>
<evidence type="ECO:0000313" key="5">
    <source>
        <dbReference type="EMBL" id="QKH79474.1"/>
    </source>
</evidence>
<dbReference type="EMBL" id="NDYI01000005">
    <property type="protein sequence ID" value="OXZ39398.1"/>
    <property type="molecule type" value="Genomic_DNA"/>
</dbReference>
<name>A0A133N333_FINMA</name>
<dbReference type="GO" id="GO:0004022">
    <property type="term" value="F:alcohol dehydrogenase (NAD+) activity"/>
    <property type="evidence" value="ECO:0007669"/>
    <property type="project" value="UniProtKB-ARBA"/>
</dbReference>
<evidence type="ECO:0000313" key="7">
    <source>
        <dbReference type="Proteomes" id="UP000502899"/>
    </source>
</evidence>
<protein>
    <submittedName>
        <fullName evidence="5">Iron-containing alcohol dehydrogenase</fullName>
    </submittedName>
    <submittedName>
        <fullName evidence="4">NADPH-dependent butanol dehydrogenase</fullName>
    </submittedName>
</protein>
<evidence type="ECO:0000256" key="1">
    <source>
        <dbReference type="ARBA" id="ARBA00023002"/>
    </source>
</evidence>
<dbReference type="InterPro" id="IPR034802">
    <property type="entry name" value="NADPH_BDH"/>
</dbReference>
<proteinExistence type="predicted"/>
<dbReference type="PROSITE" id="PS00060">
    <property type="entry name" value="ADH_IRON_2"/>
    <property type="match status" value="1"/>
</dbReference>
<dbReference type="CDD" id="cd08179">
    <property type="entry name" value="NADPH_BDH"/>
    <property type="match status" value="1"/>
</dbReference>
<dbReference type="InterPro" id="IPR056798">
    <property type="entry name" value="ADH_Fe_C"/>
</dbReference>
<dbReference type="InterPro" id="IPR018211">
    <property type="entry name" value="ADH_Fe_CS"/>
</dbReference>
<dbReference type="RefSeq" id="WP_002840542.1">
    <property type="nucleotide sequence ID" value="NZ_CABKMR010000001.1"/>
</dbReference>
<sequence length="386" mass="42386">MANGVLHIPGFIYFGEGTFSKLSELKGKKAIIVTGGNSMKKNGFVDRACEELKNANMEVCVFDGVEENPSVKTVEEGAKKMQEFQPDWIIALGGGSAMDAAKCMWAFYEHPELKFEDIIEPGSLPELRKKAKFVGIPSTSGTASEITAFSVITDTEKHIKYPLVSDHIVPDIAIVDPVLPSKMPKSVTANTGMDVVAHATEALVSNIANDYTDALAIHALKLVFEYLPKACENPDDMEAREKMHNASTMAGIAFTSASLGLVHSLAHKIGGEFGITHGLANAILLPYITQFNRKATNKVDWIEKELNVKDYPIAVRELAKKVGIPPTLKEVEEKFGFNKEKFDAVLDEMSKNAYEDPCTLTNPRESNPEIVKMIYTHAYNGEDITE</sequence>
<dbReference type="Gene3D" id="1.20.1090.10">
    <property type="entry name" value="Dehydroquinate synthase-like - alpha domain"/>
    <property type="match status" value="1"/>
</dbReference>
<dbReference type="PROSITE" id="PS00913">
    <property type="entry name" value="ADH_IRON_1"/>
    <property type="match status" value="1"/>
</dbReference>
<dbReference type="AlphaFoldDB" id="A0A133N333"/>
<reference evidence="4" key="1">
    <citation type="journal article" date="2017" name="J. Clin. Microbiol.">
        <title>Finegoldia magna Isolated from Orthopedic Joint Implant-Associated Infections.</title>
        <authorList>
            <person name="Soderquist B."/>
            <person name="Bjorklund S."/>
            <person name="Hellmark B."/>
            <person name="Jensen A."/>
            <person name="Bruggemann H."/>
        </authorList>
    </citation>
    <scope>NUCLEOTIDE SEQUENCE</scope>
    <source>
        <strain evidence="4">08T492</strain>
    </source>
</reference>
<feature type="domain" description="Alcohol dehydrogenase iron-type/glycerol dehydrogenase GldA" evidence="2">
    <location>
        <begin position="9"/>
        <end position="177"/>
    </location>
</feature>
<keyword evidence="1" id="KW-0560">Oxidoreductase</keyword>
<feature type="domain" description="Fe-containing alcohol dehydrogenase-like C-terminal" evidence="3">
    <location>
        <begin position="188"/>
        <end position="379"/>
    </location>
</feature>
<evidence type="ECO:0000259" key="2">
    <source>
        <dbReference type="Pfam" id="PF00465"/>
    </source>
</evidence>